<dbReference type="Gene3D" id="1.10.10.10">
    <property type="entry name" value="Winged helix-like DNA-binding domain superfamily/Winged helix DNA-binding domain"/>
    <property type="match status" value="1"/>
</dbReference>
<comment type="caution">
    <text evidence="4">The sequence shown here is derived from an EMBL/GenBank/DDBJ whole genome shotgun (WGS) entry which is preliminary data.</text>
</comment>
<dbReference type="AlphaFoldDB" id="A0A5J5I654"/>
<dbReference type="RefSeq" id="WP_150438196.1">
    <property type="nucleotide sequence ID" value="NZ_VYKL01000005.1"/>
</dbReference>
<feature type="domain" description="YgxA-like helix-turn-helix" evidence="2">
    <location>
        <begin position="224"/>
        <end position="285"/>
    </location>
</feature>
<evidence type="ECO:0008006" key="6">
    <source>
        <dbReference type="Google" id="ProtNLM"/>
    </source>
</evidence>
<dbReference type="OrthoDB" id="2350973at2"/>
<gene>
    <name evidence="4" type="ORF">F4V44_01370</name>
</gene>
<proteinExistence type="predicted"/>
<keyword evidence="5" id="KW-1185">Reference proteome</keyword>
<accession>A0A5J5I654</accession>
<feature type="domain" description="Nucleotidyltransferase-like" evidence="1">
    <location>
        <begin position="1"/>
        <end position="118"/>
    </location>
</feature>
<dbReference type="Gene3D" id="1.20.120.330">
    <property type="entry name" value="Nucleotidyltransferases domain 2"/>
    <property type="match status" value="1"/>
</dbReference>
<dbReference type="InterPro" id="IPR041143">
    <property type="entry name" value="YgxA_HTH"/>
</dbReference>
<name>A0A5J5I654_9BACI</name>
<protein>
    <recommendedName>
        <fullName evidence="6">Nucleotidyltransferase-like protein</fullName>
    </recommendedName>
</protein>
<dbReference type="InterPro" id="IPR029348">
    <property type="entry name" value="NTF-like"/>
</dbReference>
<dbReference type="InterPro" id="IPR043519">
    <property type="entry name" value="NT_sf"/>
</dbReference>
<evidence type="ECO:0000313" key="5">
    <source>
        <dbReference type="Proteomes" id="UP000326671"/>
    </source>
</evidence>
<evidence type="ECO:0000259" key="2">
    <source>
        <dbReference type="Pfam" id="PF18576"/>
    </source>
</evidence>
<evidence type="ECO:0000313" key="4">
    <source>
        <dbReference type="EMBL" id="KAA9031111.1"/>
    </source>
</evidence>
<dbReference type="InterPro" id="IPR054515">
    <property type="entry name" value="YgxA-like_substrate-bd"/>
</dbReference>
<evidence type="ECO:0000259" key="3">
    <source>
        <dbReference type="Pfam" id="PF22339"/>
    </source>
</evidence>
<dbReference type="EMBL" id="VYKL01000005">
    <property type="protein sequence ID" value="KAA9031111.1"/>
    <property type="molecule type" value="Genomic_DNA"/>
</dbReference>
<dbReference type="Pfam" id="PF14540">
    <property type="entry name" value="NTF-like"/>
    <property type="match status" value="1"/>
</dbReference>
<dbReference type="Gene3D" id="3.30.460.10">
    <property type="entry name" value="Beta Polymerase, domain 2"/>
    <property type="match status" value="1"/>
</dbReference>
<dbReference type="Pfam" id="PF22339">
    <property type="entry name" value="YgxA-like_sub_bind"/>
    <property type="match status" value="1"/>
</dbReference>
<dbReference type="InterPro" id="IPR036388">
    <property type="entry name" value="WH-like_DNA-bd_sf"/>
</dbReference>
<feature type="domain" description="YgxA-like substrate binding" evidence="3">
    <location>
        <begin position="119"/>
        <end position="218"/>
    </location>
</feature>
<reference evidence="4 5" key="1">
    <citation type="submission" date="2019-09" db="EMBL/GenBank/DDBJ databases">
        <title>Whole genome sequences of isolates from the Mars Exploration Rovers.</title>
        <authorList>
            <person name="Seuylemezian A."/>
            <person name="Vaishampayan P."/>
        </authorList>
    </citation>
    <scope>NUCLEOTIDE SEQUENCE [LARGE SCALE GENOMIC DNA]</scope>
    <source>
        <strain evidence="4 5">MER_TA_151</strain>
    </source>
</reference>
<evidence type="ECO:0000259" key="1">
    <source>
        <dbReference type="Pfam" id="PF14540"/>
    </source>
</evidence>
<dbReference type="Pfam" id="PF18576">
    <property type="entry name" value="HTH_52"/>
    <property type="match status" value="1"/>
</dbReference>
<dbReference type="Proteomes" id="UP000326671">
    <property type="component" value="Unassembled WGS sequence"/>
</dbReference>
<sequence>MEDILRPIYQERASQTNTLGVLIIEKREKSIPFTDTFDAILLIVVKDAEQPIFIKHYSYQNKKAAMHIVTKEQLNEWLQIGSNRKIVEWLYSGRILFDRNEFLHNLRAELNEFPFNGRKLKMGLEFAKLIRRYMDGKSFFKNNQYLDAYNHIVHSLHHLGRLALIENGFHPEVTVWKQVKQIEPEIFLLYNELVTSDEELGKRLELLFLASDFLIHSRTEMGISHLIEILKTKEYWSINEIALHPELKLYSVDLEVLFEYLVEKHFIEIVTMETKGQGIFHRNYKAADRFIIKE</sequence>
<organism evidence="4 5">
    <name type="scientific">Niallia endozanthoxylica</name>
    <dbReference type="NCBI Taxonomy" id="2036016"/>
    <lineage>
        <taxon>Bacteria</taxon>
        <taxon>Bacillati</taxon>
        <taxon>Bacillota</taxon>
        <taxon>Bacilli</taxon>
        <taxon>Bacillales</taxon>
        <taxon>Bacillaceae</taxon>
        <taxon>Niallia</taxon>
    </lineage>
</organism>